<gene>
    <name evidence="13" type="primary">ccmD</name>
    <name evidence="13" type="ORF">HCU74_05975</name>
</gene>
<feature type="transmembrane region" description="Helical" evidence="12">
    <location>
        <begin position="18"/>
        <end position="35"/>
    </location>
</feature>
<comment type="subcellular location">
    <subcellularLocation>
        <location evidence="2 12">Cell inner membrane</location>
        <topology evidence="2 12">Single-pass membrane protein</topology>
    </subcellularLocation>
</comment>
<evidence type="ECO:0000256" key="6">
    <source>
        <dbReference type="ARBA" id="ARBA00022475"/>
    </source>
</evidence>
<keyword evidence="6 12" id="KW-1003">Cell membrane</keyword>
<evidence type="ECO:0000313" key="14">
    <source>
        <dbReference type="Proteomes" id="UP000765845"/>
    </source>
</evidence>
<evidence type="ECO:0000256" key="7">
    <source>
        <dbReference type="ARBA" id="ARBA00022519"/>
    </source>
</evidence>
<dbReference type="InterPro" id="IPR007078">
    <property type="entry name" value="Haem_export_protD_CcmD"/>
</dbReference>
<evidence type="ECO:0000313" key="13">
    <source>
        <dbReference type="EMBL" id="NKI16966.1"/>
    </source>
</evidence>
<keyword evidence="5 12" id="KW-0813">Transport</keyword>
<evidence type="ECO:0000256" key="10">
    <source>
        <dbReference type="ARBA" id="ARBA00022989"/>
    </source>
</evidence>
<dbReference type="EMBL" id="JAAWWK010000002">
    <property type="protein sequence ID" value="NKI16966.1"/>
    <property type="molecule type" value="Genomic_DNA"/>
</dbReference>
<comment type="function">
    <text evidence="1 12">Required for the export of heme to the periplasm for the biogenesis of c-type cytochromes.</text>
</comment>
<evidence type="ECO:0000256" key="4">
    <source>
        <dbReference type="ARBA" id="ARBA00016461"/>
    </source>
</evidence>
<proteinExistence type="inferred from homology"/>
<name>A0ABX1GDG5_9GAMM</name>
<dbReference type="Pfam" id="PF04995">
    <property type="entry name" value="CcmD"/>
    <property type="match status" value="1"/>
</dbReference>
<keyword evidence="11 12" id="KW-0472">Membrane</keyword>
<organism evidence="13 14">
    <name type="scientific">Spongiibacter thalassae</name>
    <dbReference type="NCBI Taxonomy" id="2721624"/>
    <lineage>
        <taxon>Bacteria</taxon>
        <taxon>Pseudomonadati</taxon>
        <taxon>Pseudomonadota</taxon>
        <taxon>Gammaproteobacteria</taxon>
        <taxon>Cellvibrionales</taxon>
        <taxon>Spongiibacteraceae</taxon>
        <taxon>Spongiibacter</taxon>
    </lineage>
</organism>
<evidence type="ECO:0000256" key="8">
    <source>
        <dbReference type="ARBA" id="ARBA00022692"/>
    </source>
</evidence>
<dbReference type="NCBIfam" id="TIGR03141">
    <property type="entry name" value="cytochro_ccmD"/>
    <property type="match status" value="1"/>
</dbReference>
<sequence length="63" mass="7336">MYFESVEALLYMDGHGSYVWFCFALTFAVLVGLIVQARRRNRTARQLLASAARRRRAEQRSPQ</sequence>
<evidence type="ECO:0000256" key="3">
    <source>
        <dbReference type="ARBA" id="ARBA00008741"/>
    </source>
</evidence>
<protein>
    <recommendedName>
        <fullName evidence="4 12">Heme exporter protein D</fullName>
    </recommendedName>
</protein>
<evidence type="ECO:0000256" key="9">
    <source>
        <dbReference type="ARBA" id="ARBA00022748"/>
    </source>
</evidence>
<keyword evidence="14" id="KW-1185">Reference proteome</keyword>
<dbReference type="RefSeq" id="WP_168449502.1">
    <property type="nucleotide sequence ID" value="NZ_JAAWWK010000002.1"/>
</dbReference>
<evidence type="ECO:0000256" key="11">
    <source>
        <dbReference type="ARBA" id="ARBA00023136"/>
    </source>
</evidence>
<keyword evidence="8 12" id="KW-0812">Transmembrane</keyword>
<comment type="similarity">
    <text evidence="3 12">Belongs to the CcmD/CycX/HelD family.</text>
</comment>
<keyword evidence="9 12" id="KW-0201">Cytochrome c-type biogenesis</keyword>
<keyword evidence="7 12" id="KW-0997">Cell inner membrane</keyword>
<dbReference type="Proteomes" id="UP000765845">
    <property type="component" value="Unassembled WGS sequence"/>
</dbReference>
<accession>A0ABX1GDG5</accession>
<keyword evidence="10 12" id="KW-1133">Transmembrane helix</keyword>
<evidence type="ECO:0000256" key="12">
    <source>
        <dbReference type="RuleBase" id="RU363101"/>
    </source>
</evidence>
<evidence type="ECO:0000256" key="2">
    <source>
        <dbReference type="ARBA" id="ARBA00004377"/>
    </source>
</evidence>
<reference evidence="13 14" key="1">
    <citation type="submission" date="2020-04" db="EMBL/GenBank/DDBJ databases">
        <authorList>
            <person name="Yoon J."/>
        </authorList>
    </citation>
    <scope>NUCLEOTIDE SEQUENCE [LARGE SCALE GENOMIC DNA]</scope>
    <source>
        <strain evidence="13 14">KMU-166</strain>
    </source>
</reference>
<comment type="caution">
    <text evidence="13">The sequence shown here is derived from an EMBL/GenBank/DDBJ whole genome shotgun (WGS) entry which is preliminary data.</text>
</comment>
<evidence type="ECO:0000256" key="5">
    <source>
        <dbReference type="ARBA" id="ARBA00022448"/>
    </source>
</evidence>
<evidence type="ECO:0000256" key="1">
    <source>
        <dbReference type="ARBA" id="ARBA00002442"/>
    </source>
</evidence>